<evidence type="ECO:0000256" key="3">
    <source>
        <dbReference type="SAM" id="MobiDB-lite"/>
    </source>
</evidence>
<reference evidence="5 6" key="1">
    <citation type="submission" date="2024-04" db="EMBL/GenBank/DDBJ databases">
        <title>The reference genome of an endangered Asteraceae, Deinandra increscens subsp. villosa, native to the Central Coast of California.</title>
        <authorList>
            <person name="Guilliams M."/>
            <person name="Hasenstab-Lehman K."/>
            <person name="Meyer R."/>
            <person name="Mcevoy S."/>
        </authorList>
    </citation>
    <scope>NUCLEOTIDE SEQUENCE [LARGE SCALE GENOMIC DNA]</scope>
    <source>
        <tissue evidence="5">Leaf</tissue>
    </source>
</reference>
<evidence type="ECO:0000256" key="2">
    <source>
        <dbReference type="ARBA" id="ARBA00023242"/>
    </source>
</evidence>
<dbReference type="EMBL" id="JBCNJP010000010">
    <property type="protein sequence ID" value="KAK9071936.1"/>
    <property type="molecule type" value="Genomic_DNA"/>
</dbReference>
<keyword evidence="6" id="KW-1185">Reference proteome</keyword>
<dbReference type="Pfam" id="PF03735">
    <property type="entry name" value="ENT"/>
    <property type="match status" value="1"/>
</dbReference>
<dbReference type="Gene3D" id="1.10.1240.40">
    <property type="entry name" value="ENT domain"/>
    <property type="match status" value="1"/>
</dbReference>
<dbReference type="PROSITE" id="PS51138">
    <property type="entry name" value="ENT"/>
    <property type="match status" value="1"/>
</dbReference>
<dbReference type="Pfam" id="PF05641">
    <property type="entry name" value="Agenet"/>
    <property type="match status" value="1"/>
</dbReference>
<evidence type="ECO:0000313" key="5">
    <source>
        <dbReference type="EMBL" id="KAK9071936.1"/>
    </source>
</evidence>
<feature type="domain" description="ENT" evidence="4">
    <location>
        <begin position="282"/>
        <end position="345"/>
    </location>
</feature>
<dbReference type="PANTHER" id="PTHR31917:SF68">
    <property type="entry name" value="PLANT TUDOR-LIKE RNA-BINDING PROTEIN-RELATED"/>
    <property type="match status" value="1"/>
</dbReference>
<dbReference type="SMART" id="SM00743">
    <property type="entry name" value="Agenet"/>
    <property type="match status" value="2"/>
</dbReference>
<proteinExistence type="predicted"/>
<gene>
    <name evidence="5" type="ORF">SSX86_008367</name>
</gene>
<feature type="region of interest" description="Disordered" evidence="3">
    <location>
        <begin position="185"/>
        <end position="205"/>
    </location>
</feature>
<dbReference type="InterPro" id="IPR005491">
    <property type="entry name" value="ENT_dom"/>
</dbReference>
<accession>A0AAP0DB54</accession>
<keyword evidence="2" id="KW-0539">Nucleus</keyword>
<protein>
    <recommendedName>
        <fullName evidence="4">ENT domain-containing protein</fullName>
    </recommendedName>
</protein>
<dbReference type="InterPro" id="IPR008395">
    <property type="entry name" value="Agenet-like_dom"/>
</dbReference>
<evidence type="ECO:0000256" key="1">
    <source>
        <dbReference type="ARBA" id="ARBA00004123"/>
    </source>
</evidence>
<dbReference type="SUPFAM" id="SSF158639">
    <property type="entry name" value="ENT-like"/>
    <property type="match status" value="1"/>
</dbReference>
<dbReference type="PANTHER" id="PTHR31917">
    <property type="entry name" value="AGENET DOMAIN-CONTAINING PROTEIN-RELATED"/>
    <property type="match status" value="1"/>
</dbReference>
<dbReference type="SMART" id="SM01191">
    <property type="entry name" value="ENT"/>
    <property type="match status" value="1"/>
</dbReference>
<evidence type="ECO:0000313" key="6">
    <source>
        <dbReference type="Proteomes" id="UP001408789"/>
    </source>
</evidence>
<organism evidence="5 6">
    <name type="scientific">Deinandra increscens subsp. villosa</name>
    <dbReference type="NCBI Taxonomy" id="3103831"/>
    <lineage>
        <taxon>Eukaryota</taxon>
        <taxon>Viridiplantae</taxon>
        <taxon>Streptophyta</taxon>
        <taxon>Embryophyta</taxon>
        <taxon>Tracheophyta</taxon>
        <taxon>Spermatophyta</taxon>
        <taxon>Magnoliopsida</taxon>
        <taxon>eudicotyledons</taxon>
        <taxon>Gunneridae</taxon>
        <taxon>Pentapetalae</taxon>
        <taxon>asterids</taxon>
        <taxon>campanulids</taxon>
        <taxon>Asterales</taxon>
        <taxon>Asteraceae</taxon>
        <taxon>Asteroideae</taxon>
        <taxon>Heliantheae alliance</taxon>
        <taxon>Madieae</taxon>
        <taxon>Madiinae</taxon>
        <taxon>Deinandra</taxon>
    </lineage>
</organism>
<dbReference type="Proteomes" id="UP001408789">
    <property type="component" value="Unassembled WGS sequence"/>
</dbReference>
<dbReference type="InterPro" id="IPR036142">
    <property type="entry name" value="ENT_dom-like_sf"/>
</dbReference>
<comment type="subcellular location">
    <subcellularLocation>
        <location evidence="1">Nucleus</location>
    </subcellularLocation>
</comment>
<dbReference type="GO" id="GO:0005634">
    <property type="term" value="C:nucleus"/>
    <property type="evidence" value="ECO:0007669"/>
    <property type="project" value="UniProtKB-SubCell"/>
</dbReference>
<dbReference type="AlphaFoldDB" id="A0AAP0DB54"/>
<sequence>MKYKRGSIVEVSCYQSWRCARIVSGKGGNYTVSYDVYPGFTNKDDVECVSVKSIRLCPPLLEVSESWVPGDVAEVFHNLSWKMAIVLKDFDWDQFLVRLVGSLHEFEVTKSELRVRQSYQNGEWIVIGKDQDQHERDGKWNLYMKDPCFDTQNNHHLMESRIVSSKTLKRTSHCCYSQDERNKKRAKKLGTAEKEGRLTRVLGTSPEKMDAVANRKKYINKTYESESSSGSCSNNSYKQYEIYHGTRFVEDHESDAESVCQIEYHEESQSQETDESPTNEAVADEVHKLELSTYHCTMVALHALGPLNWEKETMVTNLRMSLHISNDEHSIMLKNLISGSSKHSY</sequence>
<name>A0AAP0DB54_9ASTR</name>
<comment type="caution">
    <text evidence="5">The sequence shown here is derived from an EMBL/GenBank/DDBJ whole genome shotgun (WGS) entry which is preliminary data.</text>
</comment>
<evidence type="ECO:0000259" key="4">
    <source>
        <dbReference type="PROSITE" id="PS51138"/>
    </source>
</evidence>
<dbReference type="InterPro" id="IPR014002">
    <property type="entry name" value="Agenet_dom_plant"/>
</dbReference>